<organism evidence="11 12">
    <name type="scientific">Malassezia psittaci</name>
    <dbReference type="NCBI Taxonomy" id="1821823"/>
    <lineage>
        <taxon>Eukaryota</taxon>
        <taxon>Fungi</taxon>
        <taxon>Dikarya</taxon>
        <taxon>Basidiomycota</taxon>
        <taxon>Ustilaginomycotina</taxon>
        <taxon>Malasseziomycetes</taxon>
        <taxon>Malasseziales</taxon>
        <taxon>Malasseziaceae</taxon>
        <taxon>Malassezia</taxon>
    </lineage>
</organism>
<evidence type="ECO:0000256" key="6">
    <source>
        <dbReference type="PIRSR" id="PIRSR600407-1"/>
    </source>
</evidence>
<dbReference type="PROSITE" id="PS01238">
    <property type="entry name" value="GDA1_CD39_NTPASE"/>
    <property type="match status" value="1"/>
</dbReference>
<evidence type="ECO:0000256" key="3">
    <source>
        <dbReference type="ARBA" id="ARBA00022801"/>
    </source>
</evidence>
<name>A0AAF0JE63_9BASI</name>
<dbReference type="CDD" id="cd24040">
    <property type="entry name" value="ASKHA_NBD_GDA1"/>
    <property type="match status" value="1"/>
</dbReference>
<feature type="active site" description="Proton acceptor" evidence="6">
    <location>
        <position position="246"/>
    </location>
</feature>
<dbReference type="GO" id="GO:0017111">
    <property type="term" value="F:ribonucleoside triphosphate phosphatase activity"/>
    <property type="evidence" value="ECO:0007669"/>
    <property type="project" value="TreeGrafter"/>
</dbReference>
<evidence type="ECO:0000256" key="2">
    <source>
        <dbReference type="ARBA" id="ARBA00009283"/>
    </source>
</evidence>
<evidence type="ECO:0000256" key="9">
    <source>
        <dbReference type="SAM" id="MobiDB-lite"/>
    </source>
</evidence>
<keyword evidence="7" id="KW-0067">ATP-binding</keyword>
<dbReference type="PANTHER" id="PTHR11782">
    <property type="entry name" value="ADENOSINE/GUANOSINE DIPHOSPHATASE"/>
    <property type="match status" value="1"/>
</dbReference>
<dbReference type="GO" id="GO:0009134">
    <property type="term" value="P:nucleoside diphosphate catabolic process"/>
    <property type="evidence" value="ECO:0007669"/>
    <property type="project" value="TreeGrafter"/>
</dbReference>
<keyword evidence="12" id="KW-1185">Reference proteome</keyword>
<evidence type="ECO:0000256" key="4">
    <source>
        <dbReference type="ARBA" id="ARBA00037742"/>
    </source>
</evidence>
<keyword evidence="10" id="KW-0812">Transmembrane</keyword>
<dbReference type="GO" id="GO:0045134">
    <property type="term" value="F:UDP phosphatase activity"/>
    <property type="evidence" value="ECO:0007669"/>
    <property type="project" value="TreeGrafter"/>
</dbReference>
<dbReference type="Pfam" id="PF01150">
    <property type="entry name" value="GDA1_CD39"/>
    <property type="match status" value="1"/>
</dbReference>
<feature type="transmembrane region" description="Helical" evidence="10">
    <location>
        <begin position="20"/>
        <end position="39"/>
    </location>
</feature>
<comment type="similarity">
    <text evidence="2 8">Belongs to the GDA1/CD39 NTPase family.</text>
</comment>
<evidence type="ECO:0000256" key="8">
    <source>
        <dbReference type="RuleBase" id="RU003833"/>
    </source>
</evidence>
<dbReference type="Gene3D" id="3.30.420.150">
    <property type="entry name" value="Exopolyphosphatase. Domain 2"/>
    <property type="match status" value="1"/>
</dbReference>
<evidence type="ECO:0000313" key="12">
    <source>
        <dbReference type="Proteomes" id="UP001214628"/>
    </source>
</evidence>
<proteinExistence type="inferred from homology"/>
<evidence type="ECO:0000256" key="7">
    <source>
        <dbReference type="PIRSR" id="PIRSR600407-2"/>
    </source>
</evidence>
<dbReference type="GO" id="GO:0000139">
    <property type="term" value="C:Golgi membrane"/>
    <property type="evidence" value="ECO:0007669"/>
    <property type="project" value="UniProtKB-SubCell"/>
</dbReference>
<dbReference type="EMBL" id="CP118376">
    <property type="protein sequence ID" value="WFD43230.1"/>
    <property type="molecule type" value="Genomic_DNA"/>
</dbReference>
<feature type="region of interest" description="Disordered" evidence="9">
    <location>
        <begin position="80"/>
        <end position="100"/>
    </location>
</feature>
<evidence type="ECO:0000256" key="1">
    <source>
        <dbReference type="ARBA" id="ARBA00004323"/>
    </source>
</evidence>
<dbReference type="Gene3D" id="3.30.420.40">
    <property type="match status" value="1"/>
</dbReference>
<gene>
    <name evidence="11" type="primary">GDA1</name>
    <name evidence="11" type="ORF">MPSI1_001888</name>
</gene>
<dbReference type="EC" id="3.6.1.42" evidence="5"/>
<evidence type="ECO:0000256" key="5">
    <source>
        <dbReference type="ARBA" id="ARBA00038903"/>
    </source>
</evidence>
<accession>A0AAF0JE63</accession>
<feature type="binding site" evidence="7">
    <location>
        <begin position="282"/>
        <end position="286"/>
    </location>
    <ligand>
        <name>ATP</name>
        <dbReference type="ChEBI" id="CHEBI:30616"/>
    </ligand>
</feature>
<protein>
    <recommendedName>
        <fullName evidence="5">guanosine-diphosphatase</fullName>
        <ecNumber evidence="5">3.6.1.42</ecNumber>
    </recommendedName>
</protein>
<evidence type="ECO:0000256" key="10">
    <source>
        <dbReference type="SAM" id="Phobius"/>
    </source>
</evidence>
<dbReference type="GO" id="GO:0005524">
    <property type="term" value="F:ATP binding"/>
    <property type="evidence" value="ECO:0007669"/>
    <property type="project" value="UniProtKB-KW"/>
</dbReference>
<keyword evidence="10" id="KW-0472">Membrane</keyword>
<evidence type="ECO:0000313" key="11">
    <source>
        <dbReference type="EMBL" id="WFD43230.1"/>
    </source>
</evidence>
<dbReference type="GO" id="GO:0006487">
    <property type="term" value="P:protein N-linked glycosylation"/>
    <property type="evidence" value="ECO:0007669"/>
    <property type="project" value="TreeGrafter"/>
</dbReference>
<keyword evidence="3 8" id="KW-0378">Hydrolase</keyword>
<keyword evidence="7" id="KW-0547">Nucleotide-binding</keyword>
<keyword evidence="10" id="KW-1133">Transmembrane helix</keyword>
<comment type="function">
    <text evidence="4">After transfer of sugars to endogenous macromolecular acceptors, the enzyme converts nucleoside diphosphates to nucleoside monophosphates which in turn exit the Golgi lumen in a coupled antiporter reaction, allowing entry of additional nucleotide sugar from the cytosol.</text>
</comment>
<dbReference type="Proteomes" id="UP001214628">
    <property type="component" value="Chromosome 2"/>
</dbReference>
<sequence length="605" mass="65675">MSTSLLVRLQQAARGNKPAMLLLIALVLLLIVVPMQLHLNLSTILHDKAIELGHDVAHPVAALTHHFDPIPALDISQETQKRPALHPDGARTTRCESAPPVYDVHGKQRPLVQYAIMMDAGSTGSRIHVYKFNYCKSSPELEMEHFDHLEPGLSSYTADAQGAANSLRPLLDGAMKLIPKSLHACTPISLKATAGLRLLPGTQSTEIIQAVRDLLETKYPFPIADRKDHIGNHDGRGVEIMDGREEGVFAWITVNYLLNLIGAEGPPGGPNPQTVAVLDLGGGSTQIVFEPRITDPEQGMHPGEHVYELRDFENSSFTLYQNSYLGYGLKQARQSVNSLTAFMHLLAHSDSLQVDRKAAGGPLPWEALTPDNAKIPSPCYAVNSTKKASVVHPGSTNTKELTFTGIPGGFQACQRLIEVIMDKDAECRLAPCSFAGVYQPSLSKSFSNAAIVALSYFYDRISPLGLGPTFTIGELGKLAETVCATPAERSTMKAIPLSPDAIQELDQRPDYCLDLTFMHTLFRLGYELDDSRKVTLAKKIGDFELGWALGAELAVLQQAAARNASRSGMPLAPRRVLPDEPGVCPGRRANHDQDDDGVAVEVLGV</sequence>
<comment type="subcellular location">
    <subcellularLocation>
        <location evidence="1">Golgi apparatus membrane</location>
        <topology evidence="1">Single-pass type II membrane protein</topology>
    </subcellularLocation>
</comment>
<dbReference type="GO" id="GO:0004382">
    <property type="term" value="F:GDP phosphatase activity"/>
    <property type="evidence" value="ECO:0007669"/>
    <property type="project" value="UniProtKB-EC"/>
</dbReference>
<dbReference type="InterPro" id="IPR000407">
    <property type="entry name" value="GDA1_CD39_NTPase"/>
</dbReference>
<reference evidence="11" key="1">
    <citation type="submission" date="2023-02" db="EMBL/GenBank/DDBJ databases">
        <title>Mating type loci evolution in Malassezia.</title>
        <authorList>
            <person name="Coelho M.A."/>
        </authorList>
    </citation>
    <scope>NUCLEOTIDE SEQUENCE</scope>
    <source>
        <strain evidence="11">CBS 14136</strain>
    </source>
</reference>
<dbReference type="AlphaFoldDB" id="A0AAF0JE63"/>
<dbReference type="PANTHER" id="PTHR11782:SF83">
    <property type="entry name" value="GUANOSINE-DIPHOSPHATASE"/>
    <property type="match status" value="1"/>
</dbReference>